<dbReference type="CDD" id="cd12148">
    <property type="entry name" value="fungal_TF_MHR"/>
    <property type="match status" value="1"/>
</dbReference>
<name>A0A0U5G2W6_ASPCI</name>
<dbReference type="InterPro" id="IPR007219">
    <property type="entry name" value="XnlR_reg_dom"/>
</dbReference>
<dbReference type="GO" id="GO:0006351">
    <property type="term" value="P:DNA-templated transcription"/>
    <property type="evidence" value="ECO:0007669"/>
    <property type="project" value="InterPro"/>
</dbReference>
<dbReference type="Pfam" id="PF04082">
    <property type="entry name" value="Fungal_trans"/>
    <property type="match status" value="1"/>
</dbReference>
<dbReference type="GO" id="GO:0003677">
    <property type="term" value="F:DNA binding"/>
    <property type="evidence" value="ECO:0007669"/>
    <property type="project" value="InterPro"/>
</dbReference>
<dbReference type="AlphaFoldDB" id="A0A0U5G2W6"/>
<dbReference type="InterPro" id="IPR050815">
    <property type="entry name" value="TF_fung"/>
</dbReference>
<keyword evidence="8" id="KW-1185">Reference proteome</keyword>
<evidence type="ECO:0000256" key="2">
    <source>
        <dbReference type="ARBA" id="ARBA00022723"/>
    </source>
</evidence>
<evidence type="ECO:0000256" key="4">
    <source>
        <dbReference type="ARBA" id="ARBA00023163"/>
    </source>
</evidence>
<comment type="subcellular location">
    <subcellularLocation>
        <location evidence="1">Nucleus</location>
    </subcellularLocation>
</comment>
<dbReference type="EMBL" id="CDMC01000004">
    <property type="protein sequence ID" value="CEL04926.1"/>
    <property type="molecule type" value="Genomic_DNA"/>
</dbReference>
<dbReference type="OrthoDB" id="2563500at2759"/>
<evidence type="ECO:0000256" key="3">
    <source>
        <dbReference type="ARBA" id="ARBA00023015"/>
    </source>
</evidence>
<dbReference type="Proteomes" id="UP000054771">
    <property type="component" value="Unassembled WGS sequence"/>
</dbReference>
<keyword evidence="5" id="KW-0539">Nucleus</keyword>
<evidence type="ECO:0000313" key="8">
    <source>
        <dbReference type="Proteomes" id="UP000054771"/>
    </source>
</evidence>
<sequence length="631" mass="69701">MPSWLAGESLPTEDRVRQLIDVYFARVHSVRCLGFVHVPTFTQTVWGTSLQELEPLTSGLVAIMCALAAPFYYGRIACAADEGAPNPETHFFDAGRGWAAIALKAVFFAGGNQGIETLMTQILLHDYYLRVGDYAQAFLVSGMVARHFQLLQLSLEYDTDVACLTSRMKASEKESRRRVAWACYVLDALIECGIDQLRFISAGNIQVQLPCSEDLFARNTPAVTETLLPGQTLPFVNEESLQTDGAASNLDLRAYYIRAVAIRSKILRYVKHLQGEIPWEDTSRFAPLRSELQVLENSIPEQYAMTPENTCLQKMAGRLNLYFGLHILLAQTYNDLYRVGVSRLVFPHTATRWIRENAPQQFLHRCHHMCLTKAVDIASWLQELWRTDKEALVDLQYAVHAQICSSVLVTSLLSWAKLAPAAQAQPLLPHLTPDDYRSMLQSNVQILAYLKRYFKAELFYESATQALKQFHNATLTGTLSSNFRGHAAAAAPPAALATPSQVPQTSAQPGCLEYILNPLGTYPMARSQVLELHGGKAGLADNFSGSDAHLPRAPGPGPNIANDHSEAASDIPDGCLAGNGNIPRSLAFDSSTALAPATGDPLSWETELQLMMGSGYPTFMDGFSTQWNYEY</sequence>
<protein>
    <recommendedName>
        <fullName evidence="6">Xylanolytic transcriptional activator regulatory domain-containing protein</fullName>
    </recommendedName>
</protein>
<dbReference type="OMA" id="AVHTQIC"/>
<dbReference type="PANTHER" id="PTHR47338:SF7">
    <property type="entry name" value="ZN(II)2CYS6 TRANSCRIPTION FACTOR (EUROFUNG)"/>
    <property type="match status" value="1"/>
</dbReference>
<keyword evidence="3" id="KW-0805">Transcription regulation</keyword>
<dbReference type="STRING" id="454130.A0A0U5G2W6"/>
<gene>
    <name evidence="7" type="ORF">ASPCAL06050</name>
</gene>
<evidence type="ECO:0000256" key="5">
    <source>
        <dbReference type="ARBA" id="ARBA00023242"/>
    </source>
</evidence>
<evidence type="ECO:0000259" key="6">
    <source>
        <dbReference type="Pfam" id="PF04082"/>
    </source>
</evidence>
<accession>A0A0U5G2W6</accession>
<reference evidence="8" key="1">
    <citation type="journal article" date="2016" name="Genome Announc.">
        <title>Draft genome sequences of fungus Aspergillus calidoustus.</title>
        <authorList>
            <person name="Horn F."/>
            <person name="Linde J."/>
            <person name="Mattern D.J."/>
            <person name="Walther G."/>
            <person name="Guthke R."/>
            <person name="Scherlach K."/>
            <person name="Martin K."/>
            <person name="Brakhage A.A."/>
            <person name="Petzke L."/>
            <person name="Valiante V."/>
        </authorList>
    </citation>
    <scope>NUCLEOTIDE SEQUENCE [LARGE SCALE GENOMIC DNA]</scope>
    <source>
        <strain evidence="8">SF006504</strain>
    </source>
</reference>
<evidence type="ECO:0000313" key="7">
    <source>
        <dbReference type="EMBL" id="CEL04926.1"/>
    </source>
</evidence>
<evidence type="ECO:0000256" key="1">
    <source>
        <dbReference type="ARBA" id="ARBA00004123"/>
    </source>
</evidence>
<feature type="domain" description="Xylanolytic transcriptional activator regulatory" evidence="6">
    <location>
        <begin position="20"/>
        <end position="219"/>
    </location>
</feature>
<dbReference type="GO" id="GO:0008270">
    <property type="term" value="F:zinc ion binding"/>
    <property type="evidence" value="ECO:0007669"/>
    <property type="project" value="InterPro"/>
</dbReference>
<dbReference type="PANTHER" id="PTHR47338">
    <property type="entry name" value="ZN(II)2CYS6 TRANSCRIPTION FACTOR (EUROFUNG)-RELATED"/>
    <property type="match status" value="1"/>
</dbReference>
<dbReference type="GO" id="GO:0000981">
    <property type="term" value="F:DNA-binding transcription factor activity, RNA polymerase II-specific"/>
    <property type="evidence" value="ECO:0007669"/>
    <property type="project" value="InterPro"/>
</dbReference>
<keyword evidence="2" id="KW-0479">Metal-binding</keyword>
<keyword evidence="4" id="KW-0804">Transcription</keyword>
<proteinExistence type="predicted"/>
<organism evidence="7 8">
    <name type="scientific">Aspergillus calidoustus</name>
    <dbReference type="NCBI Taxonomy" id="454130"/>
    <lineage>
        <taxon>Eukaryota</taxon>
        <taxon>Fungi</taxon>
        <taxon>Dikarya</taxon>
        <taxon>Ascomycota</taxon>
        <taxon>Pezizomycotina</taxon>
        <taxon>Eurotiomycetes</taxon>
        <taxon>Eurotiomycetidae</taxon>
        <taxon>Eurotiales</taxon>
        <taxon>Aspergillaceae</taxon>
        <taxon>Aspergillus</taxon>
        <taxon>Aspergillus subgen. Nidulantes</taxon>
    </lineage>
</organism>
<dbReference type="GO" id="GO:0005634">
    <property type="term" value="C:nucleus"/>
    <property type="evidence" value="ECO:0007669"/>
    <property type="project" value="UniProtKB-SubCell"/>
</dbReference>